<dbReference type="InterPro" id="IPR024523">
    <property type="entry name" value="DUF3793"/>
</dbReference>
<sequence length="199" mass="23333">MKTNKSHCYCWNKDNQDVFITWTIELLGPVLFGAKPAEIMSFPEDDQKGIERREEIKRIFDESTKVYYKEFYTDKGCKKILFYNVEALDNTLKEFKNIKFLKEQGYPHEYDLNTYLDVLVKKMESGEMPHEIGTFLGYPLKDVLGFIGHPSLKLTKVKGWRVYGDPRLSDEKYTEILCAKEKIKSMLKLNHPEKIVQSA</sequence>
<keyword evidence="2" id="KW-1185">Reference proteome</keyword>
<dbReference type="OrthoDB" id="5393676at2"/>
<proteinExistence type="predicted"/>
<name>A0A0D8IF15_9CLOT</name>
<organism evidence="1 2">
    <name type="scientific">Clostridium aceticum</name>
    <dbReference type="NCBI Taxonomy" id="84022"/>
    <lineage>
        <taxon>Bacteria</taxon>
        <taxon>Bacillati</taxon>
        <taxon>Bacillota</taxon>
        <taxon>Clostridia</taxon>
        <taxon>Eubacteriales</taxon>
        <taxon>Clostridiaceae</taxon>
        <taxon>Clostridium</taxon>
    </lineage>
</organism>
<evidence type="ECO:0000313" key="1">
    <source>
        <dbReference type="EMBL" id="AKL94037.1"/>
    </source>
</evidence>
<reference evidence="1 2" key="1">
    <citation type="submission" date="2014-10" db="EMBL/GenBank/DDBJ databases">
        <title>Genome sequence of Clostridium aceticum DSM 1496.</title>
        <authorList>
            <person name="Poehlein A."/>
            <person name="Schiel-Bengelsdorf B."/>
            <person name="Gottschalk G."/>
            <person name="Duerre P."/>
            <person name="Daniel R."/>
        </authorList>
    </citation>
    <scope>NUCLEOTIDE SEQUENCE [LARGE SCALE GENOMIC DNA]</scope>
    <source>
        <strain evidence="1 2">DSM 1496</strain>
    </source>
</reference>
<dbReference type="EMBL" id="CP009687">
    <property type="protein sequence ID" value="AKL94037.1"/>
    <property type="molecule type" value="Genomic_DNA"/>
</dbReference>
<evidence type="ECO:0000313" key="2">
    <source>
        <dbReference type="Proteomes" id="UP000035704"/>
    </source>
</evidence>
<dbReference type="RefSeq" id="WP_044823105.1">
    <property type="nucleotide sequence ID" value="NZ_CP009687.1"/>
</dbReference>
<dbReference type="STRING" id="84022.CACET_c05270"/>
<dbReference type="AlphaFoldDB" id="A0A0D8IF15"/>
<accession>A0A0D8IF15</accession>
<dbReference type="Proteomes" id="UP000035704">
    <property type="component" value="Chromosome"/>
</dbReference>
<dbReference type="PATRIC" id="fig|84022.5.peg.1564"/>
<protein>
    <submittedName>
        <fullName evidence="1">Uncharacterized protein</fullName>
    </submittedName>
</protein>
<dbReference type="KEGG" id="cace:CACET_c05270"/>
<gene>
    <name evidence="1" type="ORF">CACET_c05270</name>
</gene>
<dbReference type="Pfam" id="PF12672">
    <property type="entry name" value="DUF3793"/>
    <property type="match status" value="1"/>
</dbReference>